<accession>A0A369JJU0</accession>
<sequence>MLSFRYVVVTMADVLIHSECVSGAIKVPPRTCYGIFFRHTILRALSAVELPLGVLLCTTGEPHPRMSDTMPMACTSDTATAPPQVPRLLHTKHH</sequence>
<name>A0A369JJU0_HYPMA</name>
<dbReference type="EMBL" id="LUEZ02000077">
    <property type="protein sequence ID" value="RDB19664.1"/>
    <property type="molecule type" value="Genomic_DNA"/>
</dbReference>
<evidence type="ECO:0000256" key="1">
    <source>
        <dbReference type="SAM" id="MobiDB-lite"/>
    </source>
</evidence>
<dbReference type="InParanoid" id="A0A369JJU0"/>
<proteinExistence type="predicted"/>
<feature type="region of interest" description="Disordered" evidence="1">
    <location>
        <begin position="75"/>
        <end position="94"/>
    </location>
</feature>
<dbReference type="Proteomes" id="UP000076154">
    <property type="component" value="Unassembled WGS sequence"/>
</dbReference>
<evidence type="ECO:0000313" key="2">
    <source>
        <dbReference type="EMBL" id="RDB19664.1"/>
    </source>
</evidence>
<keyword evidence="3" id="KW-1185">Reference proteome</keyword>
<protein>
    <submittedName>
        <fullName evidence="2">Uncharacterized protein</fullName>
    </submittedName>
</protein>
<reference evidence="2" key="1">
    <citation type="submission" date="2018-04" db="EMBL/GenBank/DDBJ databases">
        <title>Whole genome sequencing of Hypsizygus marmoreus.</title>
        <authorList>
            <person name="Choi I.-G."/>
            <person name="Min B."/>
            <person name="Kim J.-G."/>
            <person name="Kim S."/>
            <person name="Oh Y.-L."/>
            <person name="Kong W.-S."/>
            <person name="Park H."/>
            <person name="Jeong J."/>
            <person name="Song E.-S."/>
        </authorList>
    </citation>
    <scope>NUCLEOTIDE SEQUENCE [LARGE SCALE GENOMIC DNA]</scope>
    <source>
        <strain evidence="2">51987-8</strain>
    </source>
</reference>
<dbReference type="AlphaFoldDB" id="A0A369JJU0"/>
<gene>
    <name evidence="2" type="ORF">Hypma_013297</name>
</gene>
<organism evidence="2 3">
    <name type="scientific">Hypsizygus marmoreus</name>
    <name type="common">White beech mushroom</name>
    <name type="synonym">Agaricus marmoreus</name>
    <dbReference type="NCBI Taxonomy" id="39966"/>
    <lineage>
        <taxon>Eukaryota</taxon>
        <taxon>Fungi</taxon>
        <taxon>Dikarya</taxon>
        <taxon>Basidiomycota</taxon>
        <taxon>Agaricomycotina</taxon>
        <taxon>Agaricomycetes</taxon>
        <taxon>Agaricomycetidae</taxon>
        <taxon>Agaricales</taxon>
        <taxon>Tricholomatineae</taxon>
        <taxon>Lyophyllaceae</taxon>
        <taxon>Hypsizygus</taxon>
    </lineage>
</organism>
<evidence type="ECO:0000313" key="3">
    <source>
        <dbReference type="Proteomes" id="UP000076154"/>
    </source>
</evidence>
<comment type="caution">
    <text evidence="2">The sequence shown here is derived from an EMBL/GenBank/DDBJ whole genome shotgun (WGS) entry which is preliminary data.</text>
</comment>